<dbReference type="Pfam" id="PF04338">
    <property type="entry name" value="DUF481"/>
    <property type="match status" value="1"/>
</dbReference>
<dbReference type="InterPro" id="IPR007433">
    <property type="entry name" value="DUF481"/>
</dbReference>
<organism evidence="1 2">
    <name type="scientific">Candidatus Nitrohelix vancouverensis</name>
    <dbReference type="NCBI Taxonomy" id="2705534"/>
    <lineage>
        <taxon>Bacteria</taxon>
        <taxon>Pseudomonadati</taxon>
        <taxon>Nitrospinota/Tectimicrobiota group</taxon>
        <taxon>Nitrospinota</taxon>
        <taxon>Nitrospinia</taxon>
        <taxon>Nitrospinales</taxon>
        <taxon>Nitrospinaceae</taxon>
        <taxon>Candidatus Nitrohelix</taxon>
    </lineage>
</organism>
<protein>
    <submittedName>
        <fullName evidence="1">DUF481 domain-containing protein</fullName>
    </submittedName>
</protein>
<sequence>MIVFERLQLGENMFQLNSGFIKWKHLFLILVLFAAPVQADELLLVNGDRLSGTVKSMDGGKLTLSTEYGGDIKIKLSSVKKIITEEPVRIHLDNGWKLKGSLTPIEGGGVRVKSAQTGQSAVVDWRRITAVNPPESNWSGSISAGGSMQSGNTDLNSITLGFETNRKTEDDRFRLRFLHNYSDEDDSVTSRNTYGSMKIDHFVKRPLYVYFAAEMLKDEFKDLNLRTILGPGVGYSLWDDAKSSLDLEAGVTYFSQDHELGVDEQWATYRLGAEYALHWSDRLKFNVESQLYPRVDDTGDYKWRNESNIKTSLGSGWALKLTNLIEYDSKPTTGIKETDVTSTLALDYDF</sequence>
<proteinExistence type="predicted"/>
<reference evidence="2" key="1">
    <citation type="submission" date="2020-02" db="EMBL/GenBank/DDBJ databases">
        <title>Genomic and physiological characterization of two novel Nitrospinaceae genera.</title>
        <authorList>
            <person name="Mueller A.J."/>
            <person name="Jung M.-Y."/>
            <person name="Strachan C.R."/>
            <person name="Herbold C.W."/>
            <person name="Kirkegaard R.H."/>
            <person name="Daims H."/>
        </authorList>
    </citation>
    <scope>NUCLEOTIDE SEQUENCE [LARGE SCALE GENOMIC DNA]</scope>
</reference>
<dbReference type="KEGG" id="nva:G3M78_13300"/>
<name>A0A7T0G4H1_9BACT</name>
<dbReference type="Proteomes" id="UP000594464">
    <property type="component" value="Chromosome"/>
</dbReference>
<accession>A0A7T0G4H1</accession>
<evidence type="ECO:0000313" key="2">
    <source>
        <dbReference type="Proteomes" id="UP000594464"/>
    </source>
</evidence>
<dbReference type="AlphaFoldDB" id="A0A7T0G4H1"/>
<evidence type="ECO:0000313" key="1">
    <source>
        <dbReference type="EMBL" id="QPJ66316.1"/>
    </source>
</evidence>
<gene>
    <name evidence="1" type="ORF">G3M78_13300</name>
</gene>
<dbReference type="EMBL" id="CP048620">
    <property type="protein sequence ID" value="QPJ66316.1"/>
    <property type="molecule type" value="Genomic_DNA"/>
</dbReference>